<dbReference type="InterPro" id="IPR006091">
    <property type="entry name" value="Acyl-CoA_Oxase/DH_mid-dom"/>
</dbReference>
<dbReference type="Proteomes" id="UP001295684">
    <property type="component" value="Unassembled WGS sequence"/>
</dbReference>
<keyword evidence="5" id="KW-0560">Oxidoreductase</keyword>
<evidence type="ECO:0000259" key="8">
    <source>
        <dbReference type="Pfam" id="PF02771"/>
    </source>
</evidence>
<evidence type="ECO:0000256" key="1">
    <source>
        <dbReference type="ARBA" id="ARBA00001974"/>
    </source>
</evidence>
<gene>
    <name evidence="9" type="ORF">ECRASSUSDP1_LOCUS7739</name>
</gene>
<dbReference type="GO" id="GO:0006635">
    <property type="term" value="P:fatty acid beta-oxidation"/>
    <property type="evidence" value="ECO:0007669"/>
    <property type="project" value="InterPro"/>
</dbReference>
<dbReference type="GO" id="GO:0003995">
    <property type="term" value="F:acyl-CoA dehydrogenase activity"/>
    <property type="evidence" value="ECO:0007669"/>
    <property type="project" value="InterPro"/>
</dbReference>
<dbReference type="AlphaFoldDB" id="A0AAD1UEF1"/>
<evidence type="ECO:0000256" key="2">
    <source>
        <dbReference type="ARBA" id="ARBA00009347"/>
    </source>
</evidence>
<evidence type="ECO:0000313" key="9">
    <source>
        <dbReference type="EMBL" id="CAI2366466.1"/>
    </source>
</evidence>
<accession>A0AAD1UEF1</accession>
<keyword evidence="3 5" id="KW-0285">Flavoprotein</keyword>
<dbReference type="Pfam" id="PF02771">
    <property type="entry name" value="Acyl-CoA_dh_N"/>
    <property type="match status" value="1"/>
</dbReference>
<keyword evidence="4 5" id="KW-0274">FAD</keyword>
<feature type="domain" description="Acyl-CoA dehydrogenase/oxidase N-terminal" evidence="8">
    <location>
        <begin position="79"/>
        <end position="162"/>
    </location>
</feature>
<dbReference type="Gene3D" id="1.20.140.10">
    <property type="entry name" value="Butyryl-CoA Dehydrogenase, subunit A, domain 3"/>
    <property type="match status" value="1"/>
</dbReference>
<evidence type="ECO:0000256" key="5">
    <source>
        <dbReference type="RuleBase" id="RU362125"/>
    </source>
</evidence>
<evidence type="ECO:0000313" key="10">
    <source>
        <dbReference type="Proteomes" id="UP001295684"/>
    </source>
</evidence>
<dbReference type="InterPro" id="IPR009100">
    <property type="entry name" value="AcylCoA_DH/oxidase_NM_dom_sf"/>
</dbReference>
<dbReference type="Gene3D" id="2.40.110.10">
    <property type="entry name" value="Butyryl-CoA Dehydrogenase, subunit A, domain 2"/>
    <property type="match status" value="1"/>
</dbReference>
<protein>
    <submittedName>
        <fullName evidence="9">Uncharacterized protein</fullName>
    </submittedName>
</protein>
<comment type="similarity">
    <text evidence="2 5">Belongs to the acyl-CoA dehydrogenase family.</text>
</comment>
<dbReference type="SUPFAM" id="SSF56645">
    <property type="entry name" value="Acyl-CoA dehydrogenase NM domain-like"/>
    <property type="match status" value="1"/>
</dbReference>
<dbReference type="InterPro" id="IPR036250">
    <property type="entry name" value="AcylCo_DH-like_C"/>
</dbReference>
<comment type="caution">
    <text evidence="9">The sequence shown here is derived from an EMBL/GenBank/DDBJ whole genome shotgun (WGS) entry which is preliminary data.</text>
</comment>
<dbReference type="GO" id="GO:0050660">
    <property type="term" value="F:flavin adenine dinucleotide binding"/>
    <property type="evidence" value="ECO:0007669"/>
    <property type="project" value="InterPro"/>
</dbReference>
<dbReference type="PANTHER" id="PTHR43188:SF1">
    <property type="entry name" value="ACYL-COA DEHYDROGENASE"/>
    <property type="match status" value="1"/>
</dbReference>
<dbReference type="InterPro" id="IPR045008">
    <property type="entry name" value="ACX4-like"/>
</dbReference>
<dbReference type="InterPro" id="IPR037069">
    <property type="entry name" value="AcylCoA_DH/ox_N_sf"/>
</dbReference>
<dbReference type="InterPro" id="IPR006089">
    <property type="entry name" value="Acyl-CoA_DH_CS"/>
</dbReference>
<dbReference type="InterPro" id="IPR046373">
    <property type="entry name" value="Acyl-CoA_Oxase/DH_mid-dom_sf"/>
</dbReference>
<sequence length="429" mass="47428">MDTAVKRLSLLKSHLASQKTAEPVTDSINSNGYTGFHDFLSDDEKELCKKIRKELEGKDVKAVSPGDMDTKEGIQSLNYYVENTEFPFEILEKLRSLKVGGATIKGNRSEELSPLMTGAVLMELYRLDPSLGTFYFVHNLVSLATIDLLGSEDQKKKYIPDGCRFLKAYSFGLTEPLNGSDATNLQTTAEKVAGGYILNGEKRWIGNATHSHAIIIWAKVKDTGEIKGFIVENGTIGMYCKKIEGKYAMRAVQNANITLNKVFVTDSQVLPEGNDWVTGPGRCLKHSRVYAAWGACGIAAGAYDFTIKYISQRKQFGKTISSFQINQEKLARMMGNLQAMIHMAKRVTLLYEAGKATFGQVSLTKAWCSQKARECVALGREMLGGNGILIDNQLMKLFMDAEAMHTYEGSYDINMLIAGRELTGVAAIR</sequence>
<evidence type="ECO:0000259" key="6">
    <source>
        <dbReference type="Pfam" id="PF00441"/>
    </source>
</evidence>
<evidence type="ECO:0000256" key="4">
    <source>
        <dbReference type="ARBA" id="ARBA00022827"/>
    </source>
</evidence>
<name>A0AAD1UEF1_EUPCR</name>
<reference evidence="9" key="1">
    <citation type="submission" date="2023-07" db="EMBL/GenBank/DDBJ databases">
        <authorList>
            <consortium name="AG Swart"/>
            <person name="Singh M."/>
            <person name="Singh A."/>
            <person name="Seah K."/>
            <person name="Emmerich C."/>
        </authorList>
    </citation>
    <scope>NUCLEOTIDE SEQUENCE</scope>
    <source>
        <strain evidence="9">DP1</strain>
    </source>
</reference>
<feature type="domain" description="Acyl-CoA dehydrogenase/oxidase C-terminal" evidence="6">
    <location>
        <begin position="283"/>
        <end position="422"/>
    </location>
</feature>
<dbReference type="Pfam" id="PF02770">
    <property type="entry name" value="Acyl-CoA_dh_M"/>
    <property type="match status" value="1"/>
</dbReference>
<feature type="domain" description="Acyl-CoA oxidase/dehydrogenase middle" evidence="7">
    <location>
        <begin position="170"/>
        <end position="262"/>
    </location>
</feature>
<dbReference type="PANTHER" id="PTHR43188">
    <property type="entry name" value="ACYL-COENZYME A OXIDASE"/>
    <property type="match status" value="1"/>
</dbReference>
<proteinExistence type="inferred from homology"/>
<dbReference type="PROSITE" id="PS00073">
    <property type="entry name" value="ACYL_COA_DH_2"/>
    <property type="match status" value="1"/>
</dbReference>
<comment type="cofactor">
    <cofactor evidence="1 5">
        <name>FAD</name>
        <dbReference type="ChEBI" id="CHEBI:57692"/>
    </cofactor>
</comment>
<dbReference type="SUPFAM" id="SSF47203">
    <property type="entry name" value="Acyl-CoA dehydrogenase C-terminal domain-like"/>
    <property type="match status" value="1"/>
</dbReference>
<dbReference type="Gene3D" id="1.10.540.10">
    <property type="entry name" value="Acyl-CoA dehydrogenase/oxidase, N-terminal domain"/>
    <property type="match status" value="1"/>
</dbReference>
<keyword evidence="10" id="KW-1185">Reference proteome</keyword>
<organism evidence="9 10">
    <name type="scientific">Euplotes crassus</name>
    <dbReference type="NCBI Taxonomy" id="5936"/>
    <lineage>
        <taxon>Eukaryota</taxon>
        <taxon>Sar</taxon>
        <taxon>Alveolata</taxon>
        <taxon>Ciliophora</taxon>
        <taxon>Intramacronucleata</taxon>
        <taxon>Spirotrichea</taxon>
        <taxon>Hypotrichia</taxon>
        <taxon>Euplotida</taxon>
        <taxon>Euplotidae</taxon>
        <taxon>Moneuplotes</taxon>
    </lineage>
</organism>
<dbReference type="InterPro" id="IPR009075">
    <property type="entry name" value="AcylCo_DH/oxidase_C"/>
</dbReference>
<dbReference type="InterPro" id="IPR013786">
    <property type="entry name" value="AcylCoA_DH/ox_N"/>
</dbReference>
<evidence type="ECO:0000256" key="3">
    <source>
        <dbReference type="ARBA" id="ARBA00022630"/>
    </source>
</evidence>
<dbReference type="Pfam" id="PF00441">
    <property type="entry name" value="Acyl-CoA_dh_1"/>
    <property type="match status" value="1"/>
</dbReference>
<dbReference type="EMBL" id="CAMPGE010007550">
    <property type="protein sequence ID" value="CAI2366466.1"/>
    <property type="molecule type" value="Genomic_DNA"/>
</dbReference>
<dbReference type="GO" id="GO:0005777">
    <property type="term" value="C:peroxisome"/>
    <property type="evidence" value="ECO:0007669"/>
    <property type="project" value="TreeGrafter"/>
</dbReference>
<evidence type="ECO:0000259" key="7">
    <source>
        <dbReference type="Pfam" id="PF02770"/>
    </source>
</evidence>